<keyword evidence="2" id="KW-0547">Nucleotide-binding</keyword>
<gene>
    <name evidence="5" type="ORF">BJY24_006839</name>
</gene>
<evidence type="ECO:0000313" key="5">
    <source>
        <dbReference type="EMBL" id="MBB5917927.1"/>
    </source>
</evidence>
<evidence type="ECO:0000256" key="1">
    <source>
        <dbReference type="ARBA" id="ARBA00022448"/>
    </source>
</evidence>
<dbReference type="EMBL" id="JACHIT010000002">
    <property type="protein sequence ID" value="MBB5917927.1"/>
    <property type="molecule type" value="Genomic_DNA"/>
</dbReference>
<dbReference type="InterPro" id="IPR027417">
    <property type="entry name" value="P-loop_NTPase"/>
</dbReference>
<dbReference type="Pfam" id="PF00005">
    <property type="entry name" value="ABC_tran"/>
    <property type="match status" value="1"/>
</dbReference>
<feature type="domain" description="ABC transporter" evidence="4">
    <location>
        <begin position="13"/>
        <end position="269"/>
    </location>
</feature>
<evidence type="ECO:0000256" key="2">
    <source>
        <dbReference type="ARBA" id="ARBA00022741"/>
    </source>
</evidence>
<comment type="caution">
    <text evidence="5">The sequence shown here is derived from an EMBL/GenBank/DDBJ whole genome shotgun (WGS) entry which is preliminary data.</text>
</comment>
<dbReference type="SMART" id="SM00382">
    <property type="entry name" value="AAA"/>
    <property type="match status" value="1"/>
</dbReference>
<evidence type="ECO:0000313" key="6">
    <source>
        <dbReference type="Proteomes" id="UP000540412"/>
    </source>
</evidence>
<name>A0A7W9UM25_9NOCA</name>
<dbReference type="SUPFAM" id="SSF52540">
    <property type="entry name" value="P-loop containing nucleoside triphosphate hydrolases"/>
    <property type="match status" value="2"/>
</dbReference>
<organism evidence="5 6">
    <name type="scientific">Nocardia transvalensis</name>
    <dbReference type="NCBI Taxonomy" id="37333"/>
    <lineage>
        <taxon>Bacteria</taxon>
        <taxon>Bacillati</taxon>
        <taxon>Actinomycetota</taxon>
        <taxon>Actinomycetes</taxon>
        <taxon>Mycobacteriales</taxon>
        <taxon>Nocardiaceae</taxon>
        <taxon>Nocardia</taxon>
    </lineage>
</organism>
<dbReference type="InterPro" id="IPR003593">
    <property type="entry name" value="AAA+_ATPase"/>
</dbReference>
<dbReference type="PROSITE" id="PS00211">
    <property type="entry name" value="ABC_TRANSPORTER_1"/>
    <property type="match status" value="1"/>
</dbReference>
<dbReference type="PANTHER" id="PTHR42788">
    <property type="entry name" value="TAURINE IMPORT ATP-BINDING PROTEIN-RELATED"/>
    <property type="match status" value="1"/>
</dbReference>
<dbReference type="Gene3D" id="3.40.50.300">
    <property type="entry name" value="P-loop containing nucleotide triphosphate hydrolases"/>
    <property type="match status" value="1"/>
</dbReference>
<sequence length="299" mass="32682">MTNLMERHGEPCIEFRSATKRFPGSGGGIHTAVKNLDFTVAPGEFVAVVGPTGCGKSTTLSLVSGLEKTSAGRTLVRGKDVQGIPDGIGYMFQQDAVLPWRTVLDNVALGPRFQGASKADARQRAAEWVRTVGLAGFEKYYPHQLSGGMRKRVALAQTLVNEPEILLMDEPFSALDVQTRQLMQDELLRVWSGTRADDGRGGGSLRNHGATRERGRERSAAVIFVTHDLEEAIALADRVVVMTASPATVCGDFRVTLDRPRDVEEVRLTDEFRQLYTEIWGTLRDQVDAARAKGATRVA</sequence>
<dbReference type="InterPro" id="IPR050166">
    <property type="entry name" value="ABC_transporter_ATP-bind"/>
</dbReference>
<keyword evidence="3 5" id="KW-0067">ATP-binding</keyword>
<dbReference type="GO" id="GO:0005524">
    <property type="term" value="F:ATP binding"/>
    <property type="evidence" value="ECO:0007669"/>
    <property type="project" value="UniProtKB-KW"/>
</dbReference>
<reference evidence="5 6" key="1">
    <citation type="submission" date="2020-08" db="EMBL/GenBank/DDBJ databases">
        <title>Sequencing the genomes of 1000 actinobacteria strains.</title>
        <authorList>
            <person name="Klenk H.-P."/>
        </authorList>
    </citation>
    <scope>NUCLEOTIDE SEQUENCE [LARGE SCALE GENOMIC DNA]</scope>
    <source>
        <strain evidence="5 6">DSM 43582</strain>
    </source>
</reference>
<dbReference type="AlphaFoldDB" id="A0A7W9UM25"/>
<evidence type="ECO:0000256" key="3">
    <source>
        <dbReference type="ARBA" id="ARBA00022840"/>
    </source>
</evidence>
<keyword evidence="6" id="KW-1185">Reference proteome</keyword>
<dbReference type="InterPro" id="IPR003439">
    <property type="entry name" value="ABC_transporter-like_ATP-bd"/>
</dbReference>
<dbReference type="RefSeq" id="WP_083905296.1">
    <property type="nucleotide sequence ID" value="NZ_JACHIT010000002.1"/>
</dbReference>
<evidence type="ECO:0000259" key="4">
    <source>
        <dbReference type="PROSITE" id="PS50893"/>
    </source>
</evidence>
<dbReference type="PROSITE" id="PS50893">
    <property type="entry name" value="ABC_TRANSPORTER_2"/>
    <property type="match status" value="1"/>
</dbReference>
<dbReference type="CDD" id="cd03293">
    <property type="entry name" value="ABC_NrtD_SsuB_transporters"/>
    <property type="match status" value="1"/>
</dbReference>
<dbReference type="GO" id="GO:0016887">
    <property type="term" value="F:ATP hydrolysis activity"/>
    <property type="evidence" value="ECO:0007669"/>
    <property type="project" value="InterPro"/>
</dbReference>
<dbReference type="PANTHER" id="PTHR42788:SF13">
    <property type="entry name" value="ALIPHATIC SULFONATES IMPORT ATP-BINDING PROTEIN SSUB"/>
    <property type="match status" value="1"/>
</dbReference>
<keyword evidence="1" id="KW-0813">Transport</keyword>
<proteinExistence type="predicted"/>
<dbReference type="Proteomes" id="UP000540412">
    <property type="component" value="Unassembled WGS sequence"/>
</dbReference>
<protein>
    <submittedName>
        <fullName evidence="5">NitT/TauT family transport system ATP-binding protein</fullName>
    </submittedName>
</protein>
<dbReference type="InterPro" id="IPR017871">
    <property type="entry name" value="ABC_transporter-like_CS"/>
</dbReference>
<accession>A0A7W9UM25</accession>